<evidence type="ECO:0000313" key="1">
    <source>
        <dbReference type="EMBL" id="CAI9724770.1"/>
    </source>
</evidence>
<keyword evidence="2" id="KW-1185">Reference proteome</keyword>
<protein>
    <recommendedName>
        <fullName evidence="3">Zinc finger BED domain-containing protein 5-like</fullName>
    </recommendedName>
</protein>
<sequence>MPKRNYDPAYIKYGFIAIERGGKALPQCVLCMKSISNAAMKPSLLKRHLETNHMDKKDRDQGYFQRLGENVKRQRIYKTGQIYQKRAGIVKASYEVVLEAKNMKAHTIAESIGHASGKDLGQNQVVRGGCTKSLSGTRSQKDKVEKSDISRAAMLNKRILQEETNSQLC</sequence>
<dbReference type="EMBL" id="OX597819">
    <property type="protein sequence ID" value="CAI9724770.1"/>
    <property type="molecule type" value="Genomic_DNA"/>
</dbReference>
<dbReference type="AlphaFoldDB" id="A0AA36AYS5"/>
<gene>
    <name evidence="1" type="ORF">OCTVUL_1B026284</name>
</gene>
<reference evidence="1" key="1">
    <citation type="submission" date="2023-08" db="EMBL/GenBank/DDBJ databases">
        <authorList>
            <person name="Alioto T."/>
            <person name="Alioto T."/>
            <person name="Gomez Garrido J."/>
        </authorList>
    </citation>
    <scope>NUCLEOTIDE SEQUENCE</scope>
</reference>
<dbReference type="Proteomes" id="UP001162480">
    <property type="component" value="Chromosome 6"/>
</dbReference>
<proteinExistence type="predicted"/>
<accession>A0AA36AYS5</accession>
<dbReference type="PANTHER" id="PTHR45913:SF22">
    <property type="entry name" value="SCAN BOX DOMAIN-CONTAINING PROTEIN"/>
    <property type="match status" value="1"/>
</dbReference>
<evidence type="ECO:0000313" key="2">
    <source>
        <dbReference type="Proteomes" id="UP001162480"/>
    </source>
</evidence>
<name>A0AA36AYS5_OCTVU</name>
<organism evidence="1 2">
    <name type="scientific">Octopus vulgaris</name>
    <name type="common">Common octopus</name>
    <dbReference type="NCBI Taxonomy" id="6645"/>
    <lineage>
        <taxon>Eukaryota</taxon>
        <taxon>Metazoa</taxon>
        <taxon>Spiralia</taxon>
        <taxon>Lophotrochozoa</taxon>
        <taxon>Mollusca</taxon>
        <taxon>Cephalopoda</taxon>
        <taxon>Coleoidea</taxon>
        <taxon>Octopodiformes</taxon>
        <taxon>Octopoda</taxon>
        <taxon>Incirrata</taxon>
        <taxon>Octopodidae</taxon>
        <taxon>Octopus</taxon>
    </lineage>
</organism>
<evidence type="ECO:0008006" key="3">
    <source>
        <dbReference type="Google" id="ProtNLM"/>
    </source>
</evidence>
<dbReference type="PANTHER" id="PTHR45913">
    <property type="entry name" value="EPM2A-INTERACTING PROTEIN 1"/>
    <property type="match status" value="1"/>
</dbReference>